<dbReference type="RefSeq" id="WP_345170332.1">
    <property type="nucleotide sequence ID" value="NZ_BAABJK010000011.1"/>
</dbReference>
<dbReference type="Pfam" id="PF00582">
    <property type="entry name" value="Usp"/>
    <property type="match status" value="1"/>
</dbReference>
<evidence type="ECO:0000313" key="4">
    <source>
        <dbReference type="Proteomes" id="UP001501692"/>
    </source>
</evidence>
<dbReference type="CDD" id="cd00293">
    <property type="entry name" value="USP-like"/>
    <property type="match status" value="1"/>
</dbReference>
<dbReference type="PANTHER" id="PTHR46268:SF6">
    <property type="entry name" value="UNIVERSAL STRESS PROTEIN UP12"/>
    <property type="match status" value="1"/>
</dbReference>
<keyword evidence="4" id="KW-1185">Reference proteome</keyword>
<evidence type="ECO:0000313" key="3">
    <source>
        <dbReference type="EMBL" id="GAA4977073.1"/>
    </source>
</evidence>
<dbReference type="PRINTS" id="PR01438">
    <property type="entry name" value="UNVRSLSTRESS"/>
</dbReference>
<proteinExistence type="inferred from homology"/>
<protein>
    <recommendedName>
        <fullName evidence="2">UspA domain-containing protein</fullName>
    </recommendedName>
</protein>
<organism evidence="3 4">
    <name type="scientific">Algibacter aquimarinus</name>
    <dbReference type="NCBI Taxonomy" id="1136748"/>
    <lineage>
        <taxon>Bacteria</taxon>
        <taxon>Pseudomonadati</taxon>
        <taxon>Bacteroidota</taxon>
        <taxon>Flavobacteriia</taxon>
        <taxon>Flavobacteriales</taxon>
        <taxon>Flavobacteriaceae</taxon>
        <taxon>Algibacter</taxon>
    </lineage>
</organism>
<comment type="caution">
    <text evidence="3">The sequence shown here is derived from an EMBL/GenBank/DDBJ whole genome shotgun (WGS) entry which is preliminary data.</text>
</comment>
<dbReference type="PANTHER" id="PTHR46268">
    <property type="entry name" value="STRESS RESPONSE PROTEIN NHAX"/>
    <property type="match status" value="1"/>
</dbReference>
<dbReference type="InterPro" id="IPR014729">
    <property type="entry name" value="Rossmann-like_a/b/a_fold"/>
</dbReference>
<dbReference type="Gene3D" id="3.40.50.620">
    <property type="entry name" value="HUPs"/>
    <property type="match status" value="2"/>
</dbReference>
<gene>
    <name evidence="3" type="ORF">GCM10023315_30000</name>
</gene>
<dbReference type="EMBL" id="BAABJK010000011">
    <property type="protein sequence ID" value="GAA4977073.1"/>
    <property type="molecule type" value="Genomic_DNA"/>
</dbReference>
<feature type="domain" description="UspA" evidence="2">
    <location>
        <begin position="1"/>
        <end position="146"/>
    </location>
</feature>
<dbReference type="InterPro" id="IPR006016">
    <property type="entry name" value="UspA"/>
</dbReference>
<dbReference type="InterPro" id="IPR006015">
    <property type="entry name" value="Universal_stress_UspA"/>
</dbReference>
<name>A0ABP9HSJ2_9FLAO</name>
<comment type="similarity">
    <text evidence="1">Belongs to the universal stress protein A family.</text>
</comment>
<accession>A0ABP9HSJ2</accession>
<evidence type="ECO:0000256" key="1">
    <source>
        <dbReference type="ARBA" id="ARBA00008791"/>
    </source>
</evidence>
<reference evidence="4" key="1">
    <citation type="journal article" date="2019" name="Int. J. Syst. Evol. Microbiol.">
        <title>The Global Catalogue of Microorganisms (GCM) 10K type strain sequencing project: providing services to taxonomists for standard genome sequencing and annotation.</title>
        <authorList>
            <consortium name="The Broad Institute Genomics Platform"/>
            <consortium name="The Broad Institute Genome Sequencing Center for Infectious Disease"/>
            <person name="Wu L."/>
            <person name="Ma J."/>
        </authorList>
    </citation>
    <scope>NUCLEOTIDE SEQUENCE [LARGE SCALE GENOMIC DNA]</scope>
    <source>
        <strain evidence="4">JCM 18287</strain>
    </source>
</reference>
<dbReference type="SUPFAM" id="SSF52402">
    <property type="entry name" value="Adenine nucleotide alpha hydrolases-like"/>
    <property type="match status" value="2"/>
</dbReference>
<sequence length="281" mass="32216">MKTILLPTDFSQNSINAIKYAAKLFEHLECEFYIMNVQKASSFISDDMMTVSSSATIYNTLVDAAQKSISNIILQMEKKNKNDLHTYHSIVDYDNFIDSINQTCENNNVDLIVMGTKGASGLSKVLFGSNTVRVIQRCKTPVLAIPDNCIFKSLDTIAFTSSFSTYYTIENLKLLKDLALLHKSKLDILHVIEENNFEVNLTQNIDFFQKHFTKVEYDRIVSNDKNIYDTIHDFLLENNIKMITMLAKKHSFLERLLNKHAVETFAFKIDIPLLVLKQFSI</sequence>
<dbReference type="Proteomes" id="UP001501692">
    <property type="component" value="Unassembled WGS sequence"/>
</dbReference>
<evidence type="ECO:0000259" key="2">
    <source>
        <dbReference type="Pfam" id="PF00582"/>
    </source>
</evidence>